<name>A0ABQ5A7E7_9ASTR</name>
<gene>
    <name evidence="1" type="ORF">Tco_0819734</name>
</gene>
<dbReference type="Proteomes" id="UP001151760">
    <property type="component" value="Unassembled WGS sequence"/>
</dbReference>
<reference evidence="1" key="2">
    <citation type="submission" date="2022-01" db="EMBL/GenBank/DDBJ databases">
        <authorList>
            <person name="Yamashiro T."/>
            <person name="Shiraishi A."/>
            <person name="Satake H."/>
            <person name="Nakayama K."/>
        </authorList>
    </citation>
    <scope>NUCLEOTIDE SEQUENCE</scope>
</reference>
<accession>A0ABQ5A7E7</accession>
<sequence>MPFEREIKRDKAYAELEKKCNEALQDLDKNPLVSDMRSKIETLHGQEIDSLRQDRAAIVSKVVPDAAMKLVYSDEMGVLVRLVRATIIHGRCTAFKEVAKLKEPFILEKIPGYRTSSKDEYDRAGEDMANASYPFLSEFTSNPYASVEQLLSMKPRSLQSSKAL</sequence>
<protein>
    <submittedName>
        <fullName evidence="1">Uncharacterized protein</fullName>
    </submittedName>
</protein>
<evidence type="ECO:0000313" key="2">
    <source>
        <dbReference type="Proteomes" id="UP001151760"/>
    </source>
</evidence>
<reference evidence="1" key="1">
    <citation type="journal article" date="2022" name="Int. J. Mol. Sci.">
        <title>Draft Genome of Tanacetum Coccineum: Genomic Comparison of Closely Related Tanacetum-Family Plants.</title>
        <authorList>
            <person name="Yamashiro T."/>
            <person name="Shiraishi A."/>
            <person name="Nakayama K."/>
            <person name="Satake H."/>
        </authorList>
    </citation>
    <scope>NUCLEOTIDE SEQUENCE</scope>
</reference>
<organism evidence="1 2">
    <name type="scientific">Tanacetum coccineum</name>
    <dbReference type="NCBI Taxonomy" id="301880"/>
    <lineage>
        <taxon>Eukaryota</taxon>
        <taxon>Viridiplantae</taxon>
        <taxon>Streptophyta</taxon>
        <taxon>Embryophyta</taxon>
        <taxon>Tracheophyta</taxon>
        <taxon>Spermatophyta</taxon>
        <taxon>Magnoliopsida</taxon>
        <taxon>eudicotyledons</taxon>
        <taxon>Gunneridae</taxon>
        <taxon>Pentapetalae</taxon>
        <taxon>asterids</taxon>
        <taxon>campanulids</taxon>
        <taxon>Asterales</taxon>
        <taxon>Asteraceae</taxon>
        <taxon>Asteroideae</taxon>
        <taxon>Anthemideae</taxon>
        <taxon>Anthemidinae</taxon>
        <taxon>Tanacetum</taxon>
    </lineage>
</organism>
<keyword evidence="2" id="KW-1185">Reference proteome</keyword>
<evidence type="ECO:0000313" key="1">
    <source>
        <dbReference type="EMBL" id="GJS98564.1"/>
    </source>
</evidence>
<proteinExistence type="predicted"/>
<dbReference type="EMBL" id="BQNB010012054">
    <property type="protein sequence ID" value="GJS98564.1"/>
    <property type="molecule type" value="Genomic_DNA"/>
</dbReference>
<comment type="caution">
    <text evidence="1">The sequence shown here is derived from an EMBL/GenBank/DDBJ whole genome shotgun (WGS) entry which is preliminary data.</text>
</comment>